<feature type="non-terminal residue" evidence="1">
    <location>
        <position position="1"/>
    </location>
</feature>
<dbReference type="Proteomes" id="UP001150603">
    <property type="component" value="Unassembled WGS sequence"/>
</dbReference>
<gene>
    <name evidence="1" type="primary">VPS36</name>
    <name evidence="1" type="ORF">FBU59_002134</name>
</gene>
<sequence length="403" mass="43748">PSPSIGRSGWQCPICDHMNGGSADKCTLCGVPYEEPAQKAELQLTCPVCTFHNHVSMARCEMCETELKRPVPPTPDQDLFGENALQPYRMRSLGAESDDEDAGSLLKLSFRAGGSSTFHSALKEVLGDKAWLETVEAASSSQQQQEFPADRRPTVGGISTLVSAAHESERTRDDTLKTAFADLDGLAAKAKEIVSLAEKIATQLNSPAASKLRGKGIGSGGDDDNTEQADAFRQYLLDLGIDSPVTKDTAGAMFHEELARELSDFLENYVARHGGTVALVDAYCLYNRAREFSLVYPADFVQACRNFGRLRLALRLREYPSGLLTIEDASSASDAAIIQRVDQYIRSFGPLSSSELAAIEECSLPLAEEHLALCERAGQVCRDETVEGVRFHMNQFTQSAGVA</sequence>
<name>A0ACC1JCC5_9FUNG</name>
<evidence type="ECO:0000313" key="1">
    <source>
        <dbReference type="EMBL" id="KAJ1946050.1"/>
    </source>
</evidence>
<reference evidence="1" key="1">
    <citation type="submission" date="2022-07" db="EMBL/GenBank/DDBJ databases">
        <title>Phylogenomic reconstructions and comparative analyses of Kickxellomycotina fungi.</title>
        <authorList>
            <person name="Reynolds N.K."/>
            <person name="Stajich J.E."/>
            <person name="Barry K."/>
            <person name="Grigoriev I.V."/>
            <person name="Crous P."/>
            <person name="Smith M.E."/>
        </authorList>
    </citation>
    <scope>NUCLEOTIDE SEQUENCE</scope>
    <source>
        <strain evidence="1">NRRL 5244</strain>
    </source>
</reference>
<evidence type="ECO:0000313" key="2">
    <source>
        <dbReference type="Proteomes" id="UP001150603"/>
    </source>
</evidence>
<accession>A0ACC1JCC5</accession>
<organism evidence="1 2">
    <name type="scientific">Linderina macrospora</name>
    <dbReference type="NCBI Taxonomy" id="4868"/>
    <lineage>
        <taxon>Eukaryota</taxon>
        <taxon>Fungi</taxon>
        <taxon>Fungi incertae sedis</taxon>
        <taxon>Zoopagomycota</taxon>
        <taxon>Kickxellomycotina</taxon>
        <taxon>Kickxellomycetes</taxon>
        <taxon>Kickxellales</taxon>
        <taxon>Kickxellaceae</taxon>
        <taxon>Linderina</taxon>
    </lineage>
</organism>
<dbReference type="EC" id="3.5.1.4" evidence="1"/>
<keyword evidence="2" id="KW-1185">Reference proteome</keyword>
<comment type="caution">
    <text evidence="1">The sequence shown here is derived from an EMBL/GenBank/DDBJ whole genome shotgun (WGS) entry which is preliminary data.</text>
</comment>
<keyword evidence="1" id="KW-0378">Hydrolase</keyword>
<protein>
    <submittedName>
        <fullName evidence="1">Vacuolar protein-sorting-associated protein 36</fullName>
        <ecNumber evidence="1">3.5.1.4</ecNumber>
    </submittedName>
</protein>
<dbReference type="EMBL" id="JANBPW010001117">
    <property type="protein sequence ID" value="KAJ1946050.1"/>
    <property type="molecule type" value="Genomic_DNA"/>
</dbReference>
<proteinExistence type="predicted"/>